<dbReference type="EMBL" id="LAZR01019641">
    <property type="protein sequence ID" value="KKL91796.1"/>
    <property type="molecule type" value="Genomic_DNA"/>
</dbReference>
<gene>
    <name evidence="2" type="ORF">LCGC14_1891130</name>
</gene>
<name>A0A0F9GMQ7_9ZZZZ</name>
<reference evidence="2" key="1">
    <citation type="journal article" date="2015" name="Nature">
        <title>Complex archaea that bridge the gap between prokaryotes and eukaryotes.</title>
        <authorList>
            <person name="Spang A."/>
            <person name="Saw J.H."/>
            <person name="Jorgensen S.L."/>
            <person name="Zaremba-Niedzwiedzka K."/>
            <person name="Martijn J."/>
            <person name="Lind A.E."/>
            <person name="van Eijk R."/>
            <person name="Schleper C."/>
            <person name="Guy L."/>
            <person name="Ettema T.J."/>
        </authorList>
    </citation>
    <scope>NUCLEOTIDE SEQUENCE</scope>
</reference>
<comment type="caution">
    <text evidence="2">The sequence shown here is derived from an EMBL/GenBank/DDBJ whole genome shotgun (WGS) entry which is preliminary data.</text>
</comment>
<dbReference type="Gene3D" id="3.20.20.440">
    <property type="entry name" value="D-Lysine 5,6-aminomutase alpha subunit"/>
    <property type="match status" value="1"/>
</dbReference>
<dbReference type="SUPFAM" id="SSF51703">
    <property type="entry name" value="Cobalamin (vitamin B12)-dependent enzymes"/>
    <property type="match status" value="1"/>
</dbReference>
<organism evidence="2">
    <name type="scientific">marine sediment metagenome</name>
    <dbReference type="NCBI Taxonomy" id="412755"/>
    <lineage>
        <taxon>unclassified sequences</taxon>
        <taxon>metagenomes</taxon>
        <taxon>ecological metagenomes</taxon>
    </lineage>
</organism>
<dbReference type="InterPro" id="IPR037086">
    <property type="entry name" value="Lys-AminoMut_asu_sf"/>
</dbReference>
<proteinExistence type="predicted"/>
<feature type="domain" description="D-Lysine 5,6-aminomutase alpha subunit" evidence="1">
    <location>
        <begin position="4"/>
        <end position="89"/>
    </location>
</feature>
<sequence length="90" mass="9974">MNKLNLDFSLVESARKIARNIANDTQKFINNHTTTSTERTICRLLGIDGTDEFGVPLPNVVVDHLQKTDLINNGIALYLGNTILHTNLSP</sequence>
<evidence type="ECO:0000259" key="1">
    <source>
        <dbReference type="Pfam" id="PF09043"/>
    </source>
</evidence>
<dbReference type="InterPro" id="IPR015130">
    <property type="entry name" value="Lys-AminoMut_A"/>
</dbReference>
<dbReference type="InterPro" id="IPR016176">
    <property type="entry name" value="Cbl-dep_enz_cat"/>
</dbReference>
<dbReference type="GO" id="GO:0031419">
    <property type="term" value="F:cobalamin binding"/>
    <property type="evidence" value="ECO:0007669"/>
    <property type="project" value="InterPro"/>
</dbReference>
<feature type="non-terminal residue" evidence="2">
    <location>
        <position position="90"/>
    </location>
</feature>
<protein>
    <recommendedName>
        <fullName evidence="1">D-Lysine 5,6-aminomutase alpha subunit domain-containing protein</fullName>
    </recommendedName>
</protein>
<dbReference type="Pfam" id="PF09043">
    <property type="entry name" value="Lys-AminoMut_A"/>
    <property type="match status" value="1"/>
</dbReference>
<accession>A0A0F9GMQ7</accession>
<dbReference type="GO" id="GO:0003824">
    <property type="term" value="F:catalytic activity"/>
    <property type="evidence" value="ECO:0007669"/>
    <property type="project" value="InterPro"/>
</dbReference>
<evidence type="ECO:0000313" key="2">
    <source>
        <dbReference type="EMBL" id="KKL91796.1"/>
    </source>
</evidence>
<dbReference type="AlphaFoldDB" id="A0A0F9GMQ7"/>